<proteinExistence type="predicted"/>
<sequence>MIHGKFWLIGQKVCVAFLVNPNKLEIPWTYETHSRRWHRPIAVRYYQDGYSALSYGK</sequence>
<evidence type="ECO:0000313" key="1">
    <source>
        <dbReference type="EMBL" id="VYU53959.1"/>
    </source>
</evidence>
<reference evidence="1" key="1">
    <citation type="submission" date="2019-11" db="EMBL/GenBank/DDBJ databases">
        <authorList>
            <person name="Feng L."/>
        </authorList>
    </citation>
    <scope>NUCLEOTIDE SEQUENCE</scope>
    <source>
        <strain evidence="1">VrattiLFYP33</strain>
    </source>
</reference>
<dbReference type="AlphaFoldDB" id="A0A6N3FQE5"/>
<name>A0A6N3FQE5_9FIRM</name>
<gene>
    <name evidence="1" type="ORF">VRLFYP33_02418</name>
</gene>
<protein>
    <submittedName>
        <fullName evidence="1">Uncharacterized protein</fullName>
    </submittedName>
</protein>
<accession>A0A6N3FQE5</accession>
<dbReference type="EMBL" id="CACRUX010000103">
    <property type="protein sequence ID" value="VYU53959.1"/>
    <property type="molecule type" value="Genomic_DNA"/>
</dbReference>
<organism evidence="1">
    <name type="scientific">Veillonella ratti</name>
    <dbReference type="NCBI Taxonomy" id="103892"/>
    <lineage>
        <taxon>Bacteria</taxon>
        <taxon>Bacillati</taxon>
        <taxon>Bacillota</taxon>
        <taxon>Negativicutes</taxon>
        <taxon>Veillonellales</taxon>
        <taxon>Veillonellaceae</taxon>
        <taxon>Veillonella</taxon>
    </lineage>
</organism>